<dbReference type="AlphaFoldDB" id="A0A5J5EQS3"/>
<evidence type="ECO:0000313" key="3">
    <source>
        <dbReference type="Proteomes" id="UP000326924"/>
    </source>
</evidence>
<protein>
    <submittedName>
        <fullName evidence="2">Uncharacterized protein</fullName>
    </submittedName>
</protein>
<feature type="region of interest" description="Disordered" evidence="1">
    <location>
        <begin position="57"/>
        <end position="82"/>
    </location>
</feature>
<evidence type="ECO:0000313" key="2">
    <source>
        <dbReference type="EMBL" id="KAA8900181.1"/>
    </source>
</evidence>
<proteinExistence type="predicted"/>
<organism evidence="2 3">
    <name type="scientific">Sphaerosporella brunnea</name>
    <dbReference type="NCBI Taxonomy" id="1250544"/>
    <lineage>
        <taxon>Eukaryota</taxon>
        <taxon>Fungi</taxon>
        <taxon>Dikarya</taxon>
        <taxon>Ascomycota</taxon>
        <taxon>Pezizomycotina</taxon>
        <taxon>Pezizomycetes</taxon>
        <taxon>Pezizales</taxon>
        <taxon>Pyronemataceae</taxon>
        <taxon>Sphaerosporella</taxon>
    </lineage>
</organism>
<name>A0A5J5EQS3_9PEZI</name>
<accession>A0A5J5EQS3</accession>
<dbReference type="InParanoid" id="A0A5J5EQS3"/>
<sequence length="159" mass="17600">MNAANATADTHPKRVLAGRFFCCFCCRFCCRFCRCRCCEGLFPVGAARYAASTKFNFPRGDRNGRSQPQKTKKTTQNNPTKTNSPFLIHFYFSLVLLPTLPAHTPLSTSQPVRSFDLNSPRPPPSSTSSIPSTSRRRRPSGGCLSLIARHISFIPSLVA</sequence>
<reference evidence="2 3" key="1">
    <citation type="submission" date="2019-09" db="EMBL/GenBank/DDBJ databases">
        <title>Draft genome of the ectomycorrhizal ascomycete Sphaerosporella brunnea.</title>
        <authorList>
            <consortium name="DOE Joint Genome Institute"/>
            <person name="Benucci G.M."/>
            <person name="Marozzi G."/>
            <person name="Antonielli L."/>
            <person name="Sanchez S."/>
            <person name="Marco P."/>
            <person name="Wang X."/>
            <person name="Falini L.B."/>
            <person name="Barry K."/>
            <person name="Haridas S."/>
            <person name="Lipzen A."/>
            <person name="Labutti K."/>
            <person name="Grigoriev I.V."/>
            <person name="Murat C."/>
            <person name="Martin F."/>
            <person name="Albertini E."/>
            <person name="Donnini D."/>
            <person name="Bonito G."/>
        </authorList>
    </citation>
    <scope>NUCLEOTIDE SEQUENCE [LARGE SCALE GENOMIC DNA]</scope>
    <source>
        <strain evidence="2 3">Sb_GMNB300</strain>
    </source>
</reference>
<comment type="caution">
    <text evidence="2">The sequence shown here is derived from an EMBL/GenBank/DDBJ whole genome shotgun (WGS) entry which is preliminary data.</text>
</comment>
<feature type="compositionally biased region" description="Low complexity" evidence="1">
    <location>
        <begin position="66"/>
        <end position="82"/>
    </location>
</feature>
<gene>
    <name evidence="2" type="ORF">FN846DRAFT_151212</name>
</gene>
<dbReference type="EMBL" id="VXIS01000158">
    <property type="protein sequence ID" value="KAA8900181.1"/>
    <property type="molecule type" value="Genomic_DNA"/>
</dbReference>
<keyword evidence="3" id="KW-1185">Reference proteome</keyword>
<dbReference type="Proteomes" id="UP000326924">
    <property type="component" value="Unassembled WGS sequence"/>
</dbReference>
<feature type="region of interest" description="Disordered" evidence="1">
    <location>
        <begin position="111"/>
        <end position="140"/>
    </location>
</feature>
<evidence type="ECO:0000256" key="1">
    <source>
        <dbReference type="SAM" id="MobiDB-lite"/>
    </source>
</evidence>